<dbReference type="InterPro" id="IPR004951">
    <property type="entry name" value="DUF268_CAE_spp"/>
</dbReference>
<name>A0A1T4Q5P9_9BACT</name>
<dbReference type="SUPFAM" id="SSF53335">
    <property type="entry name" value="S-adenosyl-L-methionine-dependent methyltransferases"/>
    <property type="match status" value="1"/>
</dbReference>
<dbReference type="OrthoDB" id="9792586at2"/>
<evidence type="ECO:0008006" key="3">
    <source>
        <dbReference type="Google" id="ProtNLM"/>
    </source>
</evidence>
<accession>A0A1T4Q5P9</accession>
<evidence type="ECO:0000313" key="2">
    <source>
        <dbReference type="Proteomes" id="UP000190888"/>
    </source>
</evidence>
<evidence type="ECO:0000313" key="1">
    <source>
        <dbReference type="EMBL" id="SJZ99049.1"/>
    </source>
</evidence>
<dbReference type="InterPro" id="IPR029063">
    <property type="entry name" value="SAM-dependent_MTases_sf"/>
</dbReference>
<reference evidence="1 2" key="1">
    <citation type="submission" date="2017-02" db="EMBL/GenBank/DDBJ databases">
        <authorList>
            <person name="Peterson S.W."/>
        </authorList>
    </citation>
    <scope>NUCLEOTIDE SEQUENCE [LARGE SCALE GENOMIC DNA]</scope>
    <source>
        <strain evidence="1 2">DSM 22335</strain>
    </source>
</reference>
<organism evidence="1 2">
    <name type="scientific">Sediminibacterium ginsengisoli</name>
    <dbReference type="NCBI Taxonomy" id="413434"/>
    <lineage>
        <taxon>Bacteria</taxon>
        <taxon>Pseudomonadati</taxon>
        <taxon>Bacteroidota</taxon>
        <taxon>Chitinophagia</taxon>
        <taxon>Chitinophagales</taxon>
        <taxon>Chitinophagaceae</taxon>
        <taxon>Sediminibacterium</taxon>
    </lineage>
</organism>
<protein>
    <recommendedName>
        <fullName evidence="3">Methyltransferase domain-containing protein</fullName>
    </recommendedName>
</protein>
<dbReference type="EMBL" id="FUWH01000007">
    <property type="protein sequence ID" value="SJZ99049.1"/>
    <property type="molecule type" value="Genomic_DNA"/>
</dbReference>
<keyword evidence="2" id="KW-1185">Reference proteome</keyword>
<dbReference type="STRING" id="413434.SAMN04488132_107159"/>
<gene>
    <name evidence="1" type="ORF">SAMN04488132_107159</name>
</gene>
<dbReference type="AlphaFoldDB" id="A0A1T4Q5P9"/>
<dbReference type="Pfam" id="PF03269">
    <property type="entry name" value="DUF268"/>
    <property type="match status" value="1"/>
</dbReference>
<sequence length="255" mass="28896">MKFLKGLWRVIQPARHYLFKSPFAMVGAYYRYFGDLKKYRAQGGKIVWSDIAPVLYLKNEDAQSGGGHYFYQDIWALRKLRSIAPYVHYDIGSRYDGFVGQATAITKVISIDIRKPSFSLPDFEFQYGDITNLDIPANSIYSVSCLHTLEHIGLGRYGDRINPGGFSDGLLTLQHIIAPGGHLLISFPVGRPRVEFNAQRVLDPTIFTDLLPGMELLEFSVVNDHNEFIANAWAADYINAKYACGLYHFVKKSRT</sequence>
<dbReference type="Gene3D" id="3.40.50.150">
    <property type="entry name" value="Vaccinia Virus protein VP39"/>
    <property type="match status" value="1"/>
</dbReference>
<proteinExistence type="predicted"/>
<dbReference type="Proteomes" id="UP000190888">
    <property type="component" value="Unassembled WGS sequence"/>
</dbReference>